<dbReference type="EMBL" id="HBNR01010393">
    <property type="protein sequence ID" value="CAE4567152.1"/>
    <property type="molecule type" value="Transcribed_RNA"/>
</dbReference>
<accession>A0A7S4PZ13</accession>
<reference evidence="2" key="1">
    <citation type="submission" date="2021-01" db="EMBL/GenBank/DDBJ databases">
        <authorList>
            <person name="Corre E."/>
            <person name="Pelletier E."/>
            <person name="Niang G."/>
            <person name="Scheremetjew M."/>
            <person name="Finn R."/>
            <person name="Kale V."/>
            <person name="Holt S."/>
            <person name="Cochrane G."/>
            <person name="Meng A."/>
            <person name="Brown T."/>
            <person name="Cohen L."/>
        </authorList>
    </citation>
    <scope>NUCLEOTIDE SEQUENCE</scope>
    <source>
        <strain evidence="2">CCMP3105</strain>
    </source>
</reference>
<gene>
    <name evidence="2" type="ORF">AMON00008_LOCUS6771</name>
</gene>
<organism evidence="2">
    <name type="scientific">Alexandrium monilatum</name>
    <dbReference type="NCBI Taxonomy" id="311494"/>
    <lineage>
        <taxon>Eukaryota</taxon>
        <taxon>Sar</taxon>
        <taxon>Alveolata</taxon>
        <taxon>Dinophyceae</taxon>
        <taxon>Gonyaulacales</taxon>
        <taxon>Pyrocystaceae</taxon>
        <taxon>Alexandrium</taxon>
    </lineage>
</organism>
<feature type="region of interest" description="Disordered" evidence="1">
    <location>
        <begin position="1"/>
        <end position="47"/>
    </location>
</feature>
<protein>
    <recommendedName>
        <fullName evidence="3">THAP4-like heme-binding beta-barrel domain-containing protein</fullName>
    </recommendedName>
</protein>
<dbReference type="AlphaFoldDB" id="A0A7S4PZ13"/>
<evidence type="ECO:0000256" key="1">
    <source>
        <dbReference type="SAM" id="MobiDB-lite"/>
    </source>
</evidence>
<name>A0A7S4PZ13_9DINO</name>
<sequence>MAQATGTAQGLWGRRQATARAMADAKDPPEPAVEEQEEGTFERTVSQEIVQAPKTPPVVVGPGGRAGRRLETAVVHGHTFSVLPSLEGKWSGQAQTLSGKEAATSTKISYQETDGLWQVRTTTADPSGVADVHSLLLEPFAHGRCKVSSDELKPGLYEEQCGDLFATMTHRCVLTGALERMEVWALQTVNATEQRLTRTVTVYKDGDVTSVLVSRERKVA</sequence>
<evidence type="ECO:0000313" key="2">
    <source>
        <dbReference type="EMBL" id="CAE4567152.1"/>
    </source>
</evidence>
<evidence type="ECO:0008006" key="3">
    <source>
        <dbReference type="Google" id="ProtNLM"/>
    </source>
</evidence>
<proteinExistence type="predicted"/>